<dbReference type="eggNOG" id="arCOG00080">
    <property type="taxonomic scope" value="Archaea"/>
</dbReference>
<dbReference type="KEGG" id="mif:Metin_0942"/>
<dbReference type="GO" id="GO:0002937">
    <property type="term" value="P:tRNA 4-thiouridine biosynthesis"/>
    <property type="evidence" value="ECO:0007669"/>
    <property type="project" value="TreeGrafter"/>
</dbReference>
<keyword evidence="1" id="KW-0694">RNA-binding</keyword>
<accession>D5VSP7</accession>
<dbReference type="Gene3D" id="3.40.50.150">
    <property type="entry name" value="Vaccinia Virus protein VP39"/>
    <property type="match status" value="1"/>
</dbReference>
<protein>
    <submittedName>
        <fullName evidence="3">THUMP domain protein</fullName>
    </submittedName>
</protein>
<dbReference type="GO" id="GO:0008168">
    <property type="term" value="F:methyltransferase activity"/>
    <property type="evidence" value="ECO:0007669"/>
    <property type="project" value="InterPro"/>
</dbReference>
<dbReference type="Proteomes" id="UP000002061">
    <property type="component" value="Chromosome"/>
</dbReference>
<sequence>MKTLALITTKPGFEDRLKREFSFIKYTPFRGILKVKGESLEEILEEIKKSKYIFKLIPIEREGSLEDIENLTLSLIEEKKPRGSFVVRCNRRGRHSFTSEELERALGEKIRELGYKVSLKNFDFKVNVEILQDKAYISLFTKDFKEIVFEENIRRMERINKYKERPISRAENKIRELIDKFPHIFKDLNVVLDIGSAPGGWVKVLSEVSKKVYAVDPAELKVKRENIVHIKKRAEEVEIEETLDLITNDTNLYPLESFSLIERFLKNLKNNGYIIYTLKGERGKVKDNLREVLSYIDKLENIKLEKVVKLKSNTRWERTLILRKVG</sequence>
<dbReference type="InterPro" id="IPR029063">
    <property type="entry name" value="SAM-dependent_MTases_sf"/>
</dbReference>
<dbReference type="InterPro" id="IPR004114">
    <property type="entry name" value="THUMP_dom"/>
</dbReference>
<dbReference type="RefSeq" id="WP_013100346.1">
    <property type="nucleotide sequence ID" value="NC_014122.1"/>
</dbReference>
<dbReference type="Pfam" id="PF02926">
    <property type="entry name" value="THUMP"/>
    <property type="match status" value="1"/>
</dbReference>
<dbReference type="InterPro" id="IPR050102">
    <property type="entry name" value="tRNA_sulfurtransferase_ThiI"/>
</dbReference>
<dbReference type="GO" id="GO:0032259">
    <property type="term" value="P:methylation"/>
    <property type="evidence" value="ECO:0007669"/>
    <property type="project" value="InterPro"/>
</dbReference>
<dbReference type="CDD" id="cd02440">
    <property type="entry name" value="AdoMet_MTases"/>
    <property type="match status" value="1"/>
</dbReference>
<gene>
    <name evidence="3" type="ordered locus">Metin_0942</name>
</gene>
<dbReference type="EMBL" id="CP002009">
    <property type="protein sequence ID" value="ADG13600.1"/>
    <property type="molecule type" value="Genomic_DNA"/>
</dbReference>
<dbReference type="HOGENOM" id="CLU_775255_0_0_2"/>
<reference evidence="3" key="1">
    <citation type="submission" date="2010-04" db="EMBL/GenBank/DDBJ databases">
        <title>Complete sequence of Methanocaldococcus infernus ME.</title>
        <authorList>
            <consortium name="US DOE Joint Genome Institute"/>
            <person name="Lucas S."/>
            <person name="Copeland A."/>
            <person name="Lapidus A."/>
            <person name="Cheng J.-F."/>
            <person name="Bruce D."/>
            <person name="Goodwin L."/>
            <person name="Pitluck S."/>
            <person name="Munk A.C."/>
            <person name="Detter J.C."/>
            <person name="Han C."/>
            <person name="Tapia R."/>
            <person name="Land M."/>
            <person name="Hauser L."/>
            <person name="Kyrpides N."/>
            <person name="Mikhailova N."/>
            <person name="Sieprawska-Lupa M."/>
            <person name="Whitman W.B."/>
            <person name="Woyke T."/>
        </authorList>
    </citation>
    <scope>NUCLEOTIDE SEQUENCE [LARGE SCALE GENOMIC DNA]</scope>
    <source>
        <strain evidence="3">ME</strain>
    </source>
</reference>
<dbReference type="SUPFAM" id="SSF53335">
    <property type="entry name" value="S-adenosyl-L-methionine-dependent methyltransferases"/>
    <property type="match status" value="1"/>
</dbReference>
<dbReference type="Pfam" id="PF01728">
    <property type="entry name" value="FtsJ"/>
    <property type="match status" value="1"/>
</dbReference>
<dbReference type="AlphaFoldDB" id="D5VSP7"/>
<evidence type="ECO:0000259" key="2">
    <source>
        <dbReference type="PROSITE" id="PS51165"/>
    </source>
</evidence>
<evidence type="ECO:0000313" key="3">
    <source>
        <dbReference type="EMBL" id="ADG13600.1"/>
    </source>
</evidence>
<dbReference type="eggNOG" id="arCOG00084">
    <property type="taxonomic scope" value="Archaea"/>
</dbReference>
<evidence type="ECO:0000256" key="1">
    <source>
        <dbReference type="PROSITE-ProRule" id="PRU00529"/>
    </source>
</evidence>
<dbReference type="PANTHER" id="PTHR43209:SF1">
    <property type="entry name" value="TRNA SULFURTRANSFERASE"/>
    <property type="match status" value="1"/>
</dbReference>
<proteinExistence type="predicted"/>
<name>D5VSP7_METIM</name>
<dbReference type="GO" id="GO:0003723">
    <property type="term" value="F:RNA binding"/>
    <property type="evidence" value="ECO:0007669"/>
    <property type="project" value="UniProtKB-UniRule"/>
</dbReference>
<dbReference type="PANTHER" id="PTHR43209">
    <property type="entry name" value="TRNA SULFURTRANSFERASE"/>
    <property type="match status" value="1"/>
</dbReference>
<dbReference type="GeneID" id="9131954"/>
<dbReference type="OrthoDB" id="26307at2157"/>
<dbReference type="Gene3D" id="3.30.2130.30">
    <property type="match status" value="1"/>
</dbReference>
<dbReference type="SMART" id="SM00981">
    <property type="entry name" value="THUMP"/>
    <property type="match status" value="1"/>
</dbReference>
<dbReference type="PROSITE" id="PS51165">
    <property type="entry name" value="THUMP"/>
    <property type="match status" value="1"/>
</dbReference>
<keyword evidence="4" id="KW-1185">Reference proteome</keyword>
<dbReference type="InterPro" id="IPR002877">
    <property type="entry name" value="RNA_MeTrfase_FtsJ_dom"/>
</dbReference>
<dbReference type="SUPFAM" id="SSF143437">
    <property type="entry name" value="THUMP domain-like"/>
    <property type="match status" value="1"/>
</dbReference>
<organism evidence="3 4">
    <name type="scientific">Methanocaldococcus infernus (strain DSM 11812 / JCM 15783 / ME)</name>
    <dbReference type="NCBI Taxonomy" id="573063"/>
    <lineage>
        <taxon>Archaea</taxon>
        <taxon>Methanobacteriati</taxon>
        <taxon>Methanobacteriota</taxon>
        <taxon>Methanomada group</taxon>
        <taxon>Methanococci</taxon>
        <taxon>Methanococcales</taxon>
        <taxon>Methanocaldococcaceae</taxon>
        <taxon>Methanocaldococcus</taxon>
    </lineage>
</organism>
<dbReference type="GO" id="GO:0005829">
    <property type="term" value="C:cytosol"/>
    <property type="evidence" value="ECO:0007669"/>
    <property type="project" value="TreeGrafter"/>
</dbReference>
<evidence type="ECO:0000313" key="4">
    <source>
        <dbReference type="Proteomes" id="UP000002061"/>
    </source>
</evidence>
<feature type="domain" description="THUMP" evidence="2">
    <location>
        <begin position="41"/>
        <end position="141"/>
    </location>
</feature>
<dbReference type="STRING" id="573063.Metin_0942"/>
<dbReference type="GO" id="GO:0052837">
    <property type="term" value="P:thiazole biosynthetic process"/>
    <property type="evidence" value="ECO:0007669"/>
    <property type="project" value="TreeGrafter"/>
</dbReference>